<comment type="caution">
    <text evidence="2">The sequence shown here is derived from an EMBL/GenBank/DDBJ whole genome shotgun (WGS) entry which is preliminary data.</text>
</comment>
<protein>
    <submittedName>
        <fullName evidence="2">DUF1127 domain-containing protein</fullName>
    </submittedName>
</protein>
<organism evidence="2 3">
    <name type="scientific">Ramlibacter pallidus</name>
    <dbReference type="NCBI Taxonomy" id="2780087"/>
    <lineage>
        <taxon>Bacteria</taxon>
        <taxon>Pseudomonadati</taxon>
        <taxon>Pseudomonadota</taxon>
        <taxon>Betaproteobacteria</taxon>
        <taxon>Burkholderiales</taxon>
        <taxon>Comamonadaceae</taxon>
        <taxon>Ramlibacter</taxon>
    </lineage>
</organism>
<gene>
    <name evidence="2" type="ORF">IM787_08835</name>
</gene>
<dbReference type="RefSeq" id="WP_193676252.1">
    <property type="nucleotide sequence ID" value="NZ_JADDIV010000002.1"/>
</dbReference>
<dbReference type="EMBL" id="JADDIV010000002">
    <property type="protein sequence ID" value="MBE7367668.1"/>
    <property type="molecule type" value="Genomic_DNA"/>
</dbReference>
<feature type="domain" description="YjiS-like" evidence="1">
    <location>
        <begin position="49"/>
        <end position="69"/>
    </location>
</feature>
<evidence type="ECO:0000313" key="2">
    <source>
        <dbReference type="EMBL" id="MBE7367668.1"/>
    </source>
</evidence>
<evidence type="ECO:0000259" key="1">
    <source>
        <dbReference type="Pfam" id="PF06568"/>
    </source>
</evidence>
<dbReference type="InterPro" id="IPR009506">
    <property type="entry name" value="YjiS-like"/>
</dbReference>
<reference evidence="2 3" key="1">
    <citation type="submission" date="2020-10" db="EMBL/GenBank/DDBJ databases">
        <title>Ramlibacter sp. HM2 16S ribosomal RNA gene Genome sequencing and assembly.</title>
        <authorList>
            <person name="Kang M."/>
        </authorList>
    </citation>
    <scope>NUCLEOTIDE SEQUENCE [LARGE SCALE GENOMIC DNA]</scope>
    <source>
        <strain evidence="2 3">HM2</strain>
    </source>
</reference>
<accession>A0ABR9S2G0</accession>
<keyword evidence="3" id="KW-1185">Reference proteome</keyword>
<evidence type="ECO:0000313" key="3">
    <source>
        <dbReference type="Proteomes" id="UP000806285"/>
    </source>
</evidence>
<name>A0ABR9S2G0_9BURK</name>
<dbReference type="Proteomes" id="UP000806285">
    <property type="component" value="Unassembled WGS sequence"/>
</dbReference>
<sequence length="80" mass="8375">MDTLANATLHPAALAPPGWGRVVRSLVAATANGARWLARPAGPQGPGADELRAMSDRDLKDLGIGRSEVAHVLRGDLDRP</sequence>
<proteinExistence type="predicted"/>
<dbReference type="Pfam" id="PF06568">
    <property type="entry name" value="YjiS-like"/>
    <property type="match status" value="1"/>
</dbReference>